<dbReference type="EMBL" id="ML976752">
    <property type="protein sequence ID" value="KAF1966043.1"/>
    <property type="molecule type" value="Genomic_DNA"/>
</dbReference>
<sequence>WHYGHSGNRYNDSRFTYGSLEWLTCVFDTQTKDIASGKPRVLVNDGLGTHKAVENDIVLTI</sequence>
<evidence type="ECO:0000313" key="2">
    <source>
        <dbReference type="Proteomes" id="UP000800036"/>
    </source>
</evidence>
<evidence type="ECO:0000313" key="1">
    <source>
        <dbReference type="EMBL" id="KAF1966043.1"/>
    </source>
</evidence>
<evidence type="ECO:0008006" key="3">
    <source>
        <dbReference type="Google" id="ProtNLM"/>
    </source>
</evidence>
<keyword evidence="2" id="KW-1185">Reference proteome</keyword>
<dbReference type="Proteomes" id="UP000800036">
    <property type="component" value="Unassembled WGS sequence"/>
</dbReference>
<accession>A0A6A5ULD5</accession>
<feature type="non-terminal residue" evidence="1">
    <location>
        <position position="1"/>
    </location>
</feature>
<dbReference type="AlphaFoldDB" id="A0A6A5ULD5"/>
<proteinExistence type="predicted"/>
<organism evidence="1 2">
    <name type="scientific">Bimuria novae-zelandiae CBS 107.79</name>
    <dbReference type="NCBI Taxonomy" id="1447943"/>
    <lineage>
        <taxon>Eukaryota</taxon>
        <taxon>Fungi</taxon>
        <taxon>Dikarya</taxon>
        <taxon>Ascomycota</taxon>
        <taxon>Pezizomycotina</taxon>
        <taxon>Dothideomycetes</taxon>
        <taxon>Pleosporomycetidae</taxon>
        <taxon>Pleosporales</taxon>
        <taxon>Massarineae</taxon>
        <taxon>Didymosphaeriaceae</taxon>
        <taxon>Bimuria</taxon>
    </lineage>
</organism>
<protein>
    <recommendedName>
        <fullName evidence="3">DDE-1 domain-containing protein</fullName>
    </recommendedName>
</protein>
<dbReference type="OrthoDB" id="4357141at2759"/>
<name>A0A6A5ULD5_9PLEO</name>
<reference evidence="1" key="1">
    <citation type="journal article" date="2020" name="Stud. Mycol.">
        <title>101 Dothideomycetes genomes: a test case for predicting lifestyles and emergence of pathogens.</title>
        <authorList>
            <person name="Haridas S."/>
            <person name="Albert R."/>
            <person name="Binder M."/>
            <person name="Bloem J."/>
            <person name="Labutti K."/>
            <person name="Salamov A."/>
            <person name="Andreopoulos B."/>
            <person name="Baker S."/>
            <person name="Barry K."/>
            <person name="Bills G."/>
            <person name="Bluhm B."/>
            <person name="Cannon C."/>
            <person name="Castanera R."/>
            <person name="Culley D."/>
            <person name="Daum C."/>
            <person name="Ezra D."/>
            <person name="Gonzalez J."/>
            <person name="Henrissat B."/>
            <person name="Kuo A."/>
            <person name="Liang C."/>
            <person name="Lipzen A."/>
            <person name="Lutzoni F."/>
            <person name="Magnuson J."/>
            <person name="Mondo S."/>
            <person name="Nolan M."/>
            <person name="Ohm R."/>
            <person name="Pangilinan J."/>
            <person name="Park H.-J."/>
            <person name="Ramirez L."/>
            <person name="Alfaro M."/>
            <person name="Sun H."/>
            <person name="Tritt A."/>
            <person name="Yoshinaga Y."/>
            <person name="Zwiers L.-H."/>
            <person name="Turgeon B."/>
            <person name="Goodwin S."/>
            <person name="Spatafora J."/>
            <person name="Crous P."/>
            <person name="Grigoriev I."/>
        </authorList>
    </citation>
    <scope>NUCLEOTIDE SEQUENCE</scope>
    <source>
        <strain evidence="1">CBS 107.79</strain>
    </source>
</reference>
<gene>
    <name evidence="1" type="ORF">BU23DRAFT_487798</name>
</gene>